<dbReference type="EMBL" id="DOTR01000023">
    <property type="protein sequence ID" value="HCA01481.1"/>
    <property type="molecule type" value="Genomic_DNA"/>
</dbReference>
<evidence type="ECO:0000259" key="1">
    <source>
        <dbReference type="Pfam" id="PF13518"/>
    </source>
</evidence>
<dbReference type="InterPro" id="IPR009057">
    <property type="entry name" value="Homeodomain-like_sf"/>
</dbReference>
<sequence length="290" mass="32270">MVFSNDKYFLKIKRLKDILSTKHLSPELLNARRKQAVQLRLDGYTVAVVSQQTGLSAPTVSAAWKAFREGGWAAVPVKPRGRLKGQANVLSADVQSLLWQALFQQPAQVSDQVPSQWAEETPHLIEPGWSSAGLAEWLAIQNGVVLSQRAIEHWWEAQGLKHEPWKLSALATQRSQQGRWFRTAVAPRFNKLKEADQRWQGGVRHVAHPTKSLFQIYLHGSRGRLLMRCFESPPDAQAYLSVFAALNANGVKVLVFQGALLTASPEITDWLAQQTPFCLVPVPANLALSA</sequence>
<gene>
    <name evidence="2" type="ORF">DEO68_04680</name>
</gene>
<feature type="domain" description="Insertion element IS150 protein InsJ-like helix-turn-helix" evidence="1">
    <location>
        <begin position="32"/>
        <end position="75"/>
    </location>
</feature>
<reference evidence="2" key="1">
    <citation type="journal article" date="2018" name="Nat. Biotechnol.">
        <title>A standardized bacterial taxonomy based on genome phylogeny substantially revises the tree of life.</title>
        <authorList>
            <person name="Parks D.H."/>
            <person name="Chuvochina M."/>
            <person name="Waite D.W."/>
            <person name="Rinke C."/>
            <person name="Skarshewski A."/>
            <person name="Chaumeil P.A."/>
            <person name="Hugenholtz P."/>
        </authorList>
    </citation>
    <scope>NUCLEOTIDE SEQUENCE [LARGE SCALE GENOMIC DNA]</scope>
    <source>
        <strain evidence="2">UBA11284</strain>
    </source>
</reference>
<dbReference type="InterPro" id="IPR055247">
    <property type="entry name" value="InsJ-like_HTH"/>
</dbReference>
<organism evidence="2">
    <name type="scientific">Halomonas campaniensis</name>
    <dbReference type="NCBI Taxonomy" id="213554"/>
    <lineage>
        <taxon>Bacteria</taxon>
        <taxon>Pseudomonadati</taxon>
        <taxon>Pseudomonadota</taxon>
        <taxon>Gammaproteobacteria</taxon>
        <taxon>Oceanospirillales</taxon>
        <taxon>Halomonadaceae</taxon>
        <taxon>Halomonas</taxon>
    </lineage>
</organism>
<evidence type="ECO:0000313" key="2">
    <source>
        <dbReference type="EMBL" id="HCA01481.1"/>
    </source>
</evidence>
<dbReference type="AlphaFoldDB" id="A0A3D0KE54"/>
<proteinExistence type="predicted"/>
<comment type="caution">
    <text evidence="2">The sequence shown here is derived from an EMBL/GenBank/DDBJ whole genome shotgun (WGS) entry which is preliminary data.</text>
</comment>
<name>A0A3D0KE54_9GAMM</name>
<accession>A0A3D0KE54</accession>
<dbReference type="SUPFAM" id="SSF46689">
    <property type="entry name" value="Homeodomain-like"/>
    <property type="match status" value="1"/>
</dbReference>
<dbReference type="Pfam" id="PF13518">
    <property type="entry name" value="HTH_28"/>
    <property type="match status" value="1"/>
</dbReference>
<protein>
    <recommendedName>
        <fullName evidence="1">Insertion element IS150 protein InsJ-like helix-turn-helix domain-containing protein</fullName>
    </recommendedName>
</protein>